<dbReference type="EMBL" id="GL452434">
    <property type="protein sequence ID" value="EFN77233.1"/>
    <property type="molecule type" value="Genomic_DNA"/>
</dbReference>
<reference evidence="1 2" key="1">
    <citation type="journal article" date="2010" name="Science">
        <title>Genomic comparison of the ants Camponotus floridanus and Harpegnathos saltator.</title>
        <authorList>
            <person name="Bonasio R."/>
            <person name="Zhang G."/>
            <person name="Ye C."/>
            <person name="Mutti N.S."/>
            <person name="Fang X."/>
            <person name="Qin N."/>
            <person name="Donahue G."/>
            <person name="Yang P."/>
            <person name="Li Q."/>
            <person name="Li C."/>
            <person name="Zhang P."/>
            <person name="Huang Z."/>
            <person name="Berger S.L."/>
            <person name="Reinberg D."/>
            <person name="Wang J."/>
            <person name="Liebig J."/>
        </authorList>
    </citation>
    <scope>NUCLEOTIDE SEQUENCE [LARGE SCALE GENOMIC DNA]</scope>
    <source>
        <strain evidence="1 2">R22 G/1</strain>
    </source>
</reference>
<name>E2C4A0_HARSA</name>
<protein>
    <submittedName>
        <fullName evidence="1">Uncharacterized protein</fullName>
    </submittedName>
</protein>
<dbReference type="AlphaFoldDB" id="E2C4A0"/>
<keyword evidence="2" id="KW-1185">Reference proteome</keyword>
<evidence type="ECO:0000313" key="2">
    <source>
        <dbReference type="Proteomes" id="UP000008237"/>
    </source>
</evidence>
<accession>E2C4A0</accession>
<dbReference type="Proteomes" id="UP000008237">
    <property type="component" value="Unassembled WGS sequence"/>
</dbReference>
<sequence>RFRQSMRRRCDACIDAEGNHFQQF</sequence>
<organism evidence="2">
    <name type="scientific">Harpegnathos saltator</name>
    <name type="common">Jerdon's jumping ant</name>
    <dbReference type="NCBI Taxonomy" id="610380"/>
    <lineage>
        <taxon>Eukaryota</taxon>
        <taxon>Metazoa</taxon>
        <taxon>Ecdysozoa</taxon>
        <taxon>Arthropoda</taxon>
        <taxon>Hexapoda</taxon>
        <taxon>Insecta</taxon>
        <taxon>Pterygota</taxon>
        <taxon>Neoptera</taxon>
        <taxon>Endopterygota</taxon>
        <taxon>Hymenoptera</taxon>
        <taxon>Apocrita</taxon>
        <taxon>Aculeata</taxon>
        <taxon>Formicoidea</taxon>
        <taxon>Formicidae</taxon>
        <taxon>Ponerinae</taxon>
        <taxon>Ponerini</taxon>
        <taxon>Harpegnathos</taxon>
    </lineage>
</organism>
<evidence type="ECO:0000313" key="1">
    <source>
        <dbReference type="EMBL" id="EFN77233.1"/>
    </source>
</evidence>
<dbReference type="InParanoid" id="E2C4A0"/>
<feature type="non-terminal residue" evidence="1">
    <location>
        <position position="24"/>
    </location>
</feature>
<feature type="non-terminal residue" evidence="1">
    <location>
        <position position="1"/>
    </location>
</feature>
<proteinExistence type="predicted"/>
<gene>
    <name evidence="1" type="ORF">EAI_05911</name>
</gene>